<organism evidence="2 3">
    <name type="scientific">Batillaria attramentaria</name>
    <dbReference type="NCBI Taxonomy" id="370345"/>
    <lineage>
        <taxon>Eukaryota</taxon>
        <taxon>Metazoa</taxon>
        <taxon>Spiralia</taxon>
        <taxon>Lophotrochozoa</taxon>
        <taxon>Mollusca</taxon>
        <taxon>Gastropoda</taxon>
        <taxon>Caenogastropoda</taxon>
        <taxon>Sorbeoconcha</taxon>
        <taxon>Cerithioidea</taxon>
        <taxon>Batillariidae</taxon>
        <taxon>Batillaria</taxon>
    </lineage>
</organism>
<keyword evidence="3" id="KW-1185">Reference proteome</keyword>
<feature type="region of interest" description="Disordered" evidence="1">
    <location>
        <begin position="1"/>
        <end position="22"/>
    </location>
</feature>
<name>A0ABD0L460_9CAEN</name>
<reference evidence="2 3" key="1">
    <citation type="journal article" date="2023" name="Sci. Data">
        <title>Genome assembly of the Korean intertidal mud-creeper Batillaria attramentaria.</title>
        <authorList>
            <person name="Patra A.K."/>
            <person name="Ho P.T."/>
            <person name="Jun S."/>
            <person name="Lee S.J."/>
            <person name="Kim Y."/>
            <person name="Won Y.J."/>
        </authorList>
    </citation>
    <scope>NUCLEOTIDE SEQUENCE [LARGE SCALE GENOMIC DNA]</scope>
    <source>
        <strain evidence="2">Wonlab-2016</strain>
    </source>
</reference>
<evidence type="ECO:0000256" key="1">
    <source>
        <dbReference type="SAM" id="MobiDB-lite"/>
    </source>
</evidence>
<comment type="caution">
    <text evidence="2">The sequence shown here is derived from an EMBL/GenBank/DDBJ whole genome shotgun (WGS) entry which is preliminary data.</text>
</comment>
<gene>
    <name evidence="2" type="ORF">BaRGS_00014953</name>
</gene>
<dbReference type="EMBL" id="JACVVK020000089">
    <property type="protein sequence ID" value="KAK7493812.1"/>
    <property type="molecule type" value="Genomic_DNA"/>
</dbReference>
<feature type="non-terminal residue" evidence="2">
    <location>
        <position position="1"/>
    </location>
</feature>
<dbReference type="AlphaFoldDB" id="A0ABD0L460"/>
<proteinExistence type="predicted"/>
<protein>
    <submittedName>
        <fullName evidence="2">Uncharacterized protein</fullName>
    </submittedName>
</protein>
<accession>A0ABD0L460</accession>
<evidence type="ECO:0000313" key="3">
    <source>
        <dbReference type="Proteomes" id="UP001519460"/>
    </source>
</evidence>
<feature type="compositionally biased region" description="Basic and acidic residues" evidence="1">
    <location>
        <begin position="1"/>
        <end position="11"/>
    </location>
</feature>
<dbReference type="Proteomes" id="UP001519460">
    <property type="component" value="Unassembled WGS sequence"/>
</dbReference>
<evidence type="ECO:0000313" key="2">
    <source>
        <dbReference type="EMBL" id="KAK7493812.1"/>
    </source>
</evidence>
<feature type="non-terminal residue" evidence="2">
    <location>
        <position position="68"/>
    </location>
</feature>
<sequence length="68" mass="7647">RRMHADPRDLMRIASSSSSSSFAGPEALFFVWSFLRHPHSIVSDLIHVYDNVDNVLPLPLSPSDPMLL</sequence>